<evidence type="ECO:0000259" key="5">
    <source>
        <dbReference type="Pfam" id="PF06722"/>
    </source>
</evidence>
<feature type="compositionally biased region" description="Basic and acidic residues" evidence="3">
    <location>
        <begin position="64"/>
        <end position="82"/>
    </location>
</feature>
<dbReference type="EMBL" id="KN847044">
    <property type="protein sequence ID" value="KIW26068.1"/>
    <property type="molecule type" value="Genomic_DNA"/>
</dbReference>
<sequence length="1089" mass="120810">MAQMLAPLASSAVDHETSPTFDPPPTSFPYPKRPRSEDDSRECSDTTLHSVLHAQDSVNANEPEQDHEQNGSVERPRLASRKFETEIVRPMFSRTPAPVRRHRSTVNYPILQSAESRTSSSDSDTSTLSDEDNLAGLQRAQTQPAHNALSKSQLNRVRKHQRPSHLKVGNEFFQSEGRIARDGRLNISVNETTQTGYLAKALGATIRHQLGPDYQEEAKLADQAKADFLRDKHNLVIPSMNIVIMVIGSRGDIQPFLKIGKILRDKYNHRVRIASHPTFKQFVEKEVGLEFFSVGGDPSELMAFMVKNPGLIPSLEAVKSGEIGKRRESMYQMFQGFWRACINATDDETDIANLEMMRSKPPFVADAIIANPPSFAHYHCAEKLSIPLHLVFTFPYSPTQAFPHPLANIKASNVDQRYTNFMSYPLVDLMTWQGLGDLINRFRVQTLGLEPVSTLWAPGQLSRLKVPITYLWSPGLVPKPRDWGPEIDIAGYVFLDLATSYNPPEDLTKFLERSDKRPIVYIGFGSISGISDPVAFTKMVFEAVEKVGVRAVVSRGWGGMGDGMEKPDGIFLIDNVPHDWLFPRVDAVVHHGGAGTTAAGLRFGKPTMIVPFFGDQPFWSAMVARAGAGAKDALPLKKLDSDKFAEGIRQCLEPEAKAKAQAIAKSIEEEGDGAENAVDSFHRHLDLDGPHSLRCGIFPDHVAVWEARHTSTRLSALAADLLVESKQIHWSDLELAKNHEWTDFQGPGEPITGAGGVLVQAFQEACHGLMTMHETAKRDIKHYEKRRRRQNQKSAIEGLILPGRIAMATRGTSVDEQRKEHAKIMRQVNFHGEAEPVKLPFGQSSLNNDAGGYAPKLSRTTTMSSDRTSPMVVILKDVGRGIGHSSKAIAALPLQMWNALALGFHNAPRLYGDKTVRPSPQGINGFRTGLRVAGKEFWLGIYDGVTGVVRIPYLEVQEDGLSALPKSVARGIGGLVLKPVSGVLGLGAYTAKGVHNSVRRRVRDTQKTERWIRQARVAQGHREAQRLQERRTNSGSESPQAHCPMLPDLAEARKHALHLWTTYEKDKVAEEREKEKRLLLLNKTRGGNT</sequence>
<keyword evidence="2" id="KW-0443">Lipid metabolism</keyword>
<dbReference type="InterPro" id="IPR010610">
    <property type="entry name" value="EryCIII-like_C"/>
</dbReference>
<keyword evidence="1" id="KW-0808">Transferase</keyword>
<dbReference type="PANTHER" id="PTHR48050">
    <property type="entry name" value="STEROL 3-BETA-GLUCOSYLTRANSFERASE"/>
    <property type="match status" value="1"/>
</dbReference>
<evidence type="ECO:0000313" key="6">
    <source>
        <dbReference type="EMBL" id="KIW26068.1"/>
    </source>
</evidence>
<reference evidence="6 7" key="1">
    <citation type="submission" date="2015-01" db="EMBL/GenBank/DDBJ databases">
        <title>The Genome Sequence of Cladophialophora immunda CBS83496.</title>
        <authorList>
            <consortium name="The Broad Institute Genomics Platform"/>
            <person name="Cuomo C."/>
            <person name="de Hoog S."/>
            <person name="Gorbushina A."/>
            <person name="Stielow B."/>
            <person name="Teixiera M."/>
            <person name="Abouelleil A."/>
            <person name="Chapman S.B."/>
            <person name="Priest M."/>
            <person name="Young S.K."/>
            <person name="Wortman J."/>
            <person name="Nusbaum C."/>
            <person name="Birren B."/>
        </authorList>
    </citation>
    <scope>NUCLEOTIDE SEQUENCE [LARGE SCALE GENOMIC DNA]</scope>
    <source>
        <strain evidence="6 7">CBS 83496</strain>
    </source>
</reference>
<evidence type="ECO:0000256" key="1">
    <source>
        <dbReference type="ARBA" id="ARBA00022679"/>
    </source>
</evidence>
<dbReference type="STRING" id="569365.A0A0D2C4J0"/>
<dbReference type="Pfam" id="PF06722">
    <property type="entry name" value="EryCIII-like_C"/>
    <property type="match status" value="1"/>
</dbReference>
<protein>
    <submittedName>
        <fullName evidence="6">Uncharacterized protein</fullName>
    </submittedName>
</protein>
<feature type="region of interest" description="Disordered" evidence="3">
    <location>
        <begin position="1018"/>
        <end position="1043"/>
    </location>
</feature>
<feature type="compositionally biased region" description="Basic and acidic residues" evidence="3">
    <location>
        <begin position="34"/>
        <end position="44"/>
    </location>
</feature>
<dbReference type="Gene3D" id="3.40.50.2000">
    <property type="entry name" value="Glycogen Phosphorylase B"/>
    <property type="match status" value="2"/>
</dbReference>
<proteinExistence type="predicted"/>
<evidence type="ECO:0000256" key="3">
    <source>
        <dbReference type="SAM" id="MobiDB-lite"/>
    </source>
</evidence>
<dbReference type="RefSeq" id="XP_016246284.1">
    <property type="nucleotide sequence ID" value="XM_016396428.1"/>
</dbReference>
<dbReference type="CDD" id="cd03784">
    <property type="entry name" value="GT1_Gtf-like"/>
    <property type="match status" value="1"/>
</dbReference>
<dbReference type="GO" id="GO:0016906">
    <property type="term" value="F:sterol 3-beta-glucosyltransferase activity"/>
    <property type="evidence" value="ECO:0007669"/>
    <property type="project" value="UniProtKB-ARBA"/>
</dbReference>
<dbReference type="Pfam" id="PF03033">
    <property type="entry name" value="Glyco_transf_28"/>
    <property type="match status" value="1"/>
</dbReference>
<gene>
    <name evidence="6" type="ORF">PV07_09196</name>
</gene>
<feature type="domain" description="Erythromycin biosynthesis protein CIII-like C-terminal" evidence="5">
    <location>
        <begin position="565"/>
        <end position="664"/>
    </location>
</feature>
<dbReference type="AlphaFoldDB" id="A0A0D2C4J0"/>
<organism evidence="6 7">
    <name type="scientific">Cladophialophora immunda</name>
    <dbReference type="NCBI Taxonomy" id="569365"/>
    <lineage>
        <taxon>Eukaryota</taxon>
        <taxon>Fungi</taxon>
        <taxon>Dikarya</taxon>
        <taxon>Ascomycota</taxon>
        <taxon>Pezizomycotina</taxon>
        <taxon>Eurotiomycetes</taxon>
        <taxon>Chaetothyriomycetidae</taxon>
        <taxon>Chaetothyriales</taxon>
        <taxon>Herpotrichiellaceae</taxon>
        <taxon>Cladophialophora</taxon>
    </lineage>
</organism>
<dbReference type="GeneID" id="27348390"/>
<feature type="compositionally biased region" description="Polar residues" evidence="3">
    <location>
        <begin position="139"/>
        <end position="155"/>
    </location>
</feature>
<evidence type="ECO:0000256" key="2">
    <source>
        <dbReference type="ARBA" id="ARBA00023098"/>
    </source>
</evidence>
<accession>A0A0D2C4J0</accession>
<feature type="region of interest" description="Disordered" evidence="3">
    <location>
        <begin position="108"/>
        <end position="164"/>
    </location>
</feature>
<feature type="domain" description="Glycosyltransferase family 28 N-terminal" evidence="4">
    <location>
        <begin position="242"/>
        <end position="402"/>
    </location>
</feature>
<dbReference type="PANTHER" id="PTHR48050:SF5">
    <property type="entry name" value="UDP-GLUCOSE,STEROL TRANSFERASE"/>
    <property type="match status" value="1"/>
</dbReference>
<feature type="compositionally biased region" description="Basic and acidic residues" evidence="3">
    <location>
        <begin position="1020"/>
        <end position="1032"/>
    </location>
</feature>
<dbReference type="SUPFAM" id="SSF53756">
    <property type="entry name" value="UDP-Glycosyltransferase/glycogen phosphorylase"/>
    <property type="match status" value="1"/>
</dbReference>
<evidence type="ECO:0000259" key="4">
    <source>
        <dbReference type="Pfam" id="PF03033"/>
    </source>
</evidence>
<keyword evidence="7" id="KW-1185">Reference proteome</keyword>
<dbReference type="FunFam" id="3.40.50.2000:FF:000009">
    <property type="entry name" value="Sterol 3-beta-glucosyltransferase UGT80A2"/>
    <property type="match status" value="1"/>
</dbReference>
<name>A0A0D2C4J0_9EURO</name>
<dbReference type="FunFam" id="3.40.50.2000:FF:000100">
    <property type="entry name" value="Glycosyltransferase family 1 protein"/>
    <property type="match status" value="1"/>
</dbReference>
<dbReference type="InterPro" id="IPR002213">
    <property type="entry name" value="UDP_glucos_trans"/>
</dbReference>
<dbReference type="OrthoDB" id="5835829at2759"/>
<dbReference type="InterPro" id="IPR050426">
    <property type="entry name" value="Glycosyltransferase_28"/>
</dbReference>
<dbReference type="Proteomes" id="UP000054466">
    <property type="component" value="Unassembled WGS sequence"/>
</dbReference>
<dbReference type="GO" id="GO:0005975">
    <property type="term" value="P:carbohydrate metabolic process"/>
    <property type="evidence" value="ECO:0007669"/>
    <property type="project" value="InterPro"/>
</dbReference>
<feature type="compositionally biased region" description="Low complexity" evidence="3">
    <location>
        <begin position="116"/>
        <end position="128"/>
    </location>
</feature>
<evidence type="ECO:0000313" key="7">
    <source>
        <dbReference type="Proteomes" id="UP000054466"/>
    </source>
</evidence>
<feature type="region of interest" description="Disordered" evidence="3">
    <location>
        <begin position="1"/>
        <end position="82"/>
    </location>
</feature>
<dbReference type="GO" id="GO:0006629">
    <property type="term" value="P:lipid metabolic process"/>
    <property type="evidence" value="ECO:0007669"/>
    <property type="project" value="UniProtKB-KW"/>
</dbReference>
<dbReference type="HOGENOM" id="CLU_000537_2_2_1"/>
<dbReference type="VEuPathDB" id="FungiDB:PV07_09196"/>
<dbReference type="InterPro" id="IPR004276">
    <property type="entry name" value="GlycoTrans_28_N"/>
</dbReference>